<dbReference type="RefSeq" id="WP_074870733.1">
    <property type="nucleotide sequence ID" value="NZ_FOAS01000027.1"/>
</dbReference>
<evidence type="ECO:0000313" key="2">
    <source>
        <dbReference type="Proteomes" id="UP000185766"/>
    </source>
</evidence>
<organism evidence="1 2">
    <name type="scientific">Atopomonas hussainii</name>
    <dbReference type="NCBI Taxonomy" id="1429083"/>
    <lineage>
        <taxon>Bacteria</taxon>
        <taxon>Pseudomonadati</taxon>
        <taxon>Pseudomonadota</taxon>
        <taxon>Gammaproteobacteria</taxon>
        <taxon>Pseudomonadales</taxon>
        <taxon>Pseudomonadaceae</taxon>
        <taxon>Atopomonas</taxon>
    </lineage>
</organism>
<accession>A0A1H7TFI1</accession>
<dbReference type="Proteomes" id="UP000185766">
    <property type="component" value="Unassembled WGS sequence"/>
</dbReference>
<sequence length="107" mass="12247">MQRNHWQPWTEQLLYQVKQLSQAHEPLRLSLEIFPNEANAQHGLGIEVRYPALPGSRTMEVKRFETLTLNAHEGKALSEVALLRVRNPDAPILPLTRDTLIDEPSKS</sequence>
<name>A0A1H7TFI1_9GAMM</name>
<protein>
    <submittedName>
        <fullName evidence="1">Uncharacterized protein</fullName>
    </submittedName>
</protein>
<dbReference type="AlphaFoldDB" id="A0A1H7TFI1"/>
<evidence type="ECO:0000313" key="1">
    <source>
        <dbReference type="EMBL" id="SEL82597.1"/>
    </source>
</evidence>
<proteinExistence type="predicted"/>
<keyword evidence="2" id="KW-1185">Reference proteome</keyword>
<gene>
    <name evidence="1" type="ORF">SAMN05216214_1278</name>
</gene>
<reference evidence="1 2" key="1">
    <citation type="submission" date="2016-10" db="EMBL/GenBank/DDBJ databases">
        <authorList>
            <person name="de Groot N.N."/>
        </authorList>
    </citation>
    <scope>NUCLEOTIDE SEQUENCE [LARGE SCALE GENOMIC DNA]</scope>
    <source>
        <strain evidence="1 2">JCM 19513</strain>
    </source>
</reference>
<dbReference type="EMBL" id="FOAS01000027">
    <property type="protein sequence ID" value="SEL82597.1"/>
    <property type="molecule type" value="Genomic_DNA"/>
</dbReference>